<dbReference type="EMBL" id="JADKPO010000012">
    <property type="protein sequence ID" value="MBF4768203.1"/>
    <property type="molecule type" value="Genomic_DNA"/>
</dbReference>
<dbReference type="RefSeq" id="WP_194696352.1">
    <property type="nucleotide sequence ID" value="NZ_JADKPO010000012.1"/>
</dbReference>
<accession>A0A930VNQ9</accession>
<keyword evidence="4" id="KW-1185">Reference proteome</keyword>
<reference evidence="3" key="1">
    <citation type="submission" date="2020-11" db="EMBL/GenBank/DDBJ databases">
        <title>Nocardioides cynanchi sp. nov., isolated from soil of rhizosphere of Cynanchum wilfordii.</title>
        <authorList>
            <person name="Lee J.-S."/>
            <person name="Suh M.K."/>
            <person name="Kim J.-S."/>
        </authorList>
    </citation>
    <scope>NUCLEOTIDE SEQUENCE</scope>
    <source>
        <strain evidence="3">KCTC 19276</strain>
    </source>
</reference>
<evidence type="ECO:0000313" key="4">
    <source>
        <dbReference type="Proteomes" id="UP000660668"/>
    </source>
</evidence>
<feature type="signal peptide" evidence="1">
    <location>
        <begin position="1"/>
        <end position="26"/>
    </location>
</feature>
<dbReference type="InterPro" id="IPR046266">
    <property type="entry name" value="DUF6299"/>
</dbReference>
<feature type="chain" id="PRO_5036797014" description="DUF6299 domain-containing protein" evidence="1">
    <location>
        <begin position="27"/>
        <end position="268"/>
    </location>
</feature>
<comment type="caution">
    <text evidence="3">The sequence shown here is derived from an EMBL/GenBank/DDBJ whole genome shotgun (WGS) entry which is preliminary data.</text>
</comment>
<evidence type="ECO:0000313" key="3">
    <source>
        <dbReference type="EMBL" id="MBF4768203.1"/>
    </source>
</evidence>
<proteinExistence type="predicted"/>
<organism evidence="3 4">
    <name type="scientific">Nocardioides agariphilus</name>
    <dbReference type="NCBI Taxonomy" id="433664"/>
    <lineage>
        <taxon>Bacteria</taxon>
        <taxon>Bacillati</taxon>
        <taxon>Actinomycetota</taxon>
        <taxon>Actinomycetes</taxon>
        <taxon>Propionibacteriales</taxon>
        <taxon>Nocardioidaceae</taxon>
        <taxon>Nocardioides</taxon>
    </lineage>
</organism>
<sequence>MKSVRILAAAASLAALSLVGVAPAQAAAPANDTAAGATAINALPATFEQDTTEATTDVLDESLNADCGAPFTNASVWFTYTDTAGTGFVADMSASDYTGGFIVTEGDPANGTVVACGPTSVGVLGAPGTTYYIVAFSDSEVVGGNLSVTFSELPPPPESSLTINPKGKAFKDGSALLSGTYSCVNADGFNSDIEGSLVQKVGRVKITGYFFAYPLECDGDVHTWEALVTSDNGFFSGGKAANVSLIFACGLFDCSVNEVDATVQLRRG</sequence>
<feature type="domain" description="DUF6299" evidence="2">
    <location>
        <begin position="158"/>
        <end position="240"/>
    </location>
</feature>
<dbReference type="AlphaFoldDB" id="A0A930VNQ9"/>
<name>A0A930VNQ9_9ACTN</name>
<evidence type="ECO:0000259" key="2">
    <source>
        <dbReference type="Pfam" id="PF19816"/>
    </source>
</evidence>
<keyword evidence="1" id="KW-0732">Signal</keyword>
<protein>
    <recommendedName>
        <fullName evidence="2">DUF6299 domain-containing protein</fullName>
    </recommendedName>
</protein>
<dbReference type="Pfam" id="PF19816">
    <property type="entry name" value="DUF6299"/>
    <property type="match status" value="1"/>
</dbReference>
<gene>
    <name evidence="3" type="ORF">ISU10_10525</name>
</gene>
<dbReference type="Proteomes" id="UP000660668">
    <property type="component" value="Unassembled WGS sequence"/>
</dbReference>
<evidence type="ECO:0000256" key="1">
    <source>
        <dbReference type="SAM" id="SignalP"/>
    </source>
</evidence>